<evidence type="ECO:0000256" key="2">
    <source>
        <dbReference type="SAM" id="MobiDB-lite"/>
    </source>
</evidence>
<dbReference type="InterPro" id="IPR009370">
    <property type="entry name" value="YutD-like"/>
</dbReference>
<evidence type="ECO:0000313" key="3">
    <source>
        <dbReference type="EMBL" id="KJU90324.1"/>
    </source>
</evidence>
<protein>
    <recommendedName>
        <fullName evidence="5">Transcriptional regulator</fullName>
    </recommendedName>
</protein>
<dbReference type="Proteomes" id="UP000033405">
    <property type="component" value="Unassembled WGS sequence"/>
</dbReference>
<accession>A0A0F3H7Z5</accession>
<feature type="compositionally biased region" description="Basic and acidic residues" evidence="2">
    <location>
        <begin position="158"/>
        <end position="168"/>
    </location>
</feature>
<evidence type="ECO:0000313" key="4">
    <source>
        <dbReference type="Proteomes" id="UP000033405"/>
    </source>
</evidence>
<organism evidence="3 4">
    <name type="scientific">Streptococcus infantis</name>
    <dbReference type="NCBI Taxonomy" id="68892"/>
    <lineage>
        <taxon>Bacteria</taxon>
        <taxon>Bacillati</taxon>
        <taxon>Bacillota</taxon>
        <taxon>Bacilli</taxon>
        <taxon>Lactobacillales</taxon>
        <taxon>Streptococcaceae</taxon>
        <taxon>Streptococcus</taxon>
    </lineage>
</organism>
<dbReference type="RefSeq" id="WP_045763789.1">
    <property type="nucleotide sequence ID" value="NZ_JASGZS010000034.1"/>
</dbReference>
<name>A0A0F3H7Z5_9STRE</name>
<dbReference type="Pfam" id="PF06265">
    <property type="entry name" value="YutD-like"/>
    <property type="match status" value="1"/>
</dbReference>
<sequence length="177" mass="21176">MRKEIAPELYNYNKFPGPEFQLTGNRVEAEDFVFTLVENSKDAFDATAFTQRFSEVLTKFDYIVGDWSNEQLRLRGFYKNERAEESLEKISRLQDYLLEYCSYGCAYFVLENEAPKRAPFDQKMRKKEEEKDSRKGKKTSQSKKKNHTDKKNRRRSKEQKSQKEDKGQRHFVIRKKD</sequence>
<reference evidence="3 4" key="1">
    <citation type="submission" date="2015-02" db="EMBL/GenBank/DDBJ databases">
        <title>Evolution of amylase-binding proteins of oral streptococcal species.</title>
        <authorList>
            <person name="Haase E.M."/>
        </authorList>
    </citation>
    <scope>NUCLEOTIDE SEQUENCE [LARGE SCALE GENOMIC DNA]</scope>
    <source>
        <strain evidence="3 4">UC6950A</strain>
    </source>
</reference>
<dbReference type="AlphaFoldDB" id="A0A0F3H7Z5"/>
<gene>
    <name evidence="3" type="ORF">TZ96_01786</name>
</gene>
<feature type="compositionally biased region" description="Basic and acidic residues" evidence="2">
    <location>
        <begin position="120"/>
        <end position="133"/>
    </location>
</feature>
<keyword evidence="1" id="KW-1015">Disulfide bond</keyword>
<evidence type="ECO:0000256" key="1">
    <source>
        <dbReference type="PIRSR" id="PIRSR012565-1"/>
    </source>
</evidence>
<dbReference type="PIRSF" id="PIRSF012565">
    <property type="entry name" value="DUF1027"/>
    <property type="match status" value="1"/>
</dbReference>
<feature type="disulfide bond" evidence="1">
    <location>
        <begin position="101"/>
        <end position="105"/>
    </location>
</feature>
<dbReference type="Gene3D" id="3.50.4.20">
    <property type="match status" value="1"/>
</dbReference>
<dbReference type="InterPro" id="IPR038141">
    <property type="entry name" value="YutD-like_sf"/>
</dbReference>
<feature type="compositionally biased region" description="Basic residues" evidence="2">
    <location>
        <begin position="134"/>
        <end position="157"/>
    </location>
</feature>
<comment type="caution">
    <text evidence="3">The sequence shown here is derived from an EMBL/GenBank/DDBJ whole genome shotgun (WGS) entry which is preliminary data.</text>
</comment>
<feature type="region of interest" description="Disordered" evidence="2">
    <location>
        <begin position="120"/>
        <end position="177"/>
    </location>
</feature>
<dbReference type="EMBL" id="JYOV01000022">
    <property type="protein sequence ID" value="KJU90324.1"/>
    <property type="molecule type" value="Genomic_DNA"/>
</dbReference>
<proteinExistence type="predicted"/>
<evidence type="ECO:0008006" key="5">
    <source>
        <dbReference type="Google" id="ProtNLM"/>
    </source>
</evidence>
<dbReference type="PATRIC" id="fig|28037.218.peg.1750"/>